<comment type="similarity">
    <text evidence="4">Belongs to the etk/wzc family.</text>
</comment>
<reference evidence="22" key="1">
    <citation type="submission" date="2016-10" db="EMBL/GenBank/DDBJ databases">
        <authorList>
            <person name="Varghese N."/>
            <person name="Submissions S."/>
        </authorList>
    </citation>
    <scope>NUCLEOTIDE SEQUENCE [LARGE SCALE GENOMIC DNA]</scope>
    <source>
        <strain evidence="22">DSM 22965</strain>
    </source>
</reference>
<dbReference type="SUPFAM" id="SSF52540">
    <property type="entry name" value="P-loop containing nucleoside triphosphate hydrolases"/>
    <property type="match status" value="1"/>
</dbReference>
<keyword evidence="22" id="KW-1185">Reference proteome</keyword>
<feature type="transmembrane region" description="Helical" evidence="18">
    <location>
        <begin position="17"/>
        <end position="38"/>
    </location>
</feature>
<evidence type="ECO:0000256" key="7">
    <source>
        <dbReference type="ARBA" id="ARBA00022519"/>
    </source>
</evidence>
<evidence type="ECO:0000256" key="12">
    <source>
        <dbReference type="ARBA" id="ARBA00022840"/>
    </source>
</evidence>
<dbReference type="PANTHER" id="PTHR32309">
    <property type="entry name" value="TYROSINE-PROTEIN KINASE"/>
    <property type="match status" value="1"/>
</dbReference>
<keyword evidence="14 18" id="KW-0472">Membrane</keyword>
<name>A0A1H1RFH0_9MICO</name>
<dbReference type="NCBIfam" id="TIGR01007">
    <property type="entry name" value="eps_fam"/>
    <property type="match status" value="1"/>
</dbReference>
<feature type="transmembrane region" description="Helical" evidence="18">
    <location>
        <begin position="177"/>
        <end position="197"/>
    </location>
</feature>
<keyword evidence="9 18" id="KW-0812">Transmembrane</keyword>
<evidence type="ECO:0000256" key="5">
    <source>
        <dbReference type="ARBA" id="ARBA00011903"/>
    </source>
</evidence>
<keyword evidence="10" id="KW-0547">Nucleotide-binding</keyword>
<keyword evidence="15" id="KW-0829">Tyrosine-protein kinase</keyword>
<evidence type="ECO:0000256" key="8">
    <source>
        <dbReference type="ARBA" id="ARBA00022679"/>
    </source>
</evidence>
<evidence type="ECO:0000259" key="20">
    <source>
        <dbReference type="Pfam" id="PF13614"/>
    </source>
</evidence>
<keyword evidence="6" id="KW-1003">Cell membrane</keyword>
<dbReference type="PANTHER" id="PTHR32309:SF13">
    <property type="entry name" value="FERRIC ENTEROBACTIN TRANSPORT PROTEIN FEPE"/>
    <property type="match status" value="1"/>
</dbReference>
<evidence type="ECO:0000256" key="10">
    <source>
        <dbReference type="ARBA" id="ARBA00022741"/>
    </source>
</evidence>
<dbReference type="GO" id="GO:0005886">
    <property type="term" value="C:plasma membrane"/>
    <property type="evidence" value="ECO:0007669"/>
    <property type="project" value="UniProtKB-SubCell"/>
</dbReference>
<protein>
    <recommendedName>
        <fullName evidence="5">non-specific protein-tyrosine kinase</fullName>
        <ecNumber evidence="5">2.7.10.2</ecNumber>
    </recommendedName>
</protein>
<evidence type="ECO:0000256" key="17">
    <source>
        <dbReference type="SAM" id="MobiDB-lite"/>
    </source>
</evidence>
<evidence type="ECO:0000256" key="14">
    <source>
        <dbReference type="ARBA" id="ARBA00023136"/>
    </source>
</evidence>
<keyword evidence="11" id="KW-0418">Kinase</keyword>
<dbReference type="InterPro" id="IPR027417">
    <property type="entry name" value="P-loop_NTPase"/>
</dbReference>
<dbReference type="EMBL" id="LT629734">
    <property type="protein sequence ID" value="SDS34501.1"/>
    <property type="molecule type" value="Genomic_DNA"/>
</dbReference>
<dbReference type="AlphaFoldDB" id="A0A1H1RFH0"/>
<evidence type="ECO:0000256" key="2">
    <source>
        <dbReference type="ARBA" id="ARBA00006683"/>
    </source>
</evidence>
<dbReference type="InterPro" id="IPR025669">
    <property type="entry name" value="AAA_dom"/>
</dbReference>
<evidence type="ECO:0000259" key="19">
    <source>
        <dbReference type="Pfam" id="PF02706"/>
    </source>
</evidence>
<dbReference type="FunFam" id="3.40.50.300:FF:000527">
    <property type="entry name" value="Tyrosine-protein kinase etk"/>
    <property type="match status" value="1"/>
</dbReference>
<evidence type="ECO:0000256" key="4">
    <source>
        <dbReference type="ARBA" id="ARBA00008883"/>
    </source>
</evidence>
<dbReference type="InterPro" id="IPR003856">
    <property type="entry name" value="LPS_length_determ_N"/>
</dbReference>
<feature type="compositionally biased region" description="Low complexity" evidence="17">
    <location>
        <begin position="453"/>
        <end position="464"/>
    </location>
</feature>
<feature type="domain" description="AAA" evidence="20">
    <location>
        <begin position="275"/>
        <end position="391"/>
    </location>
</feature>
<dbReference type="GO" id="GO:0005524">
    <property type="term" value="F:ATP binding"/>
    <property type="evidence" value="ECO:0007669"/>
    <property type="project" value="UniProtKB-KW"/>
</dbReference>
<accession>A0A1H1RFH0</accession>
<evidence type="ECO:0000313" key="22">
    <source>
        <dbReference type="Proteomes" id="UP000199649"/>
    </source>
</evidence>
<evidence type="ECO:0000256" key="13">
    <source>
        <dbReference type="ARBA" id="ARBA00022989"/>
    </source>
</evidence>
<feature type="region of interest" description="Disordered" evidence="17">
    <location>
        <begin position="453"/>
        <end position="488"/>
    </location>
</feature>
<keyword evidence="12" id="KW-0067">ATP-binding</keyword>
<evidence type="ECO:0000256" key="15">
    <source>
        <dbReference type="ARBA" id="ARBA00023137"/>
    </source>
</evidence>
<evidence type="ECO:0000313" key="21">
    <source>
        <dbReference type="EMBL" id="SDS34501.1"/>
    </source>
</evidence>
<evidence type="ECO:0000256" key="18">
    <source>
        <dbReference type="SAM" id="Phobius"/>
    </source>
</evidence>
<dbReference type="Proteomes" id="UP000199649">
    <property type="component" value="Chromosome I"/>
</dbReference>
<evidence type="ECO:0000256" key="11">
    <source>
        <dbReference type="ARBA" id="ARBA00022777"/>
    </source>
</evidence>
<evidence type="ECO:0000256" key="3">
    <source>
        <dbReference type="ARBA" id="ARBA00007316"/>
    </source>
</evidence>
<dbReference type="CDD" id="cd05387">
    <property type="entry name" value="BY-kinase"/>
    <property type="match status" value="1"/>
</dbReference>
<keyword evidence="8" id="KW-0808">Transferase</keyword>
<keyword evidence="13 18" id="KW-1133">Transmembrane helix</keyword>
<evidence type="ECO:0000256" key="1">
    <source>
        <dbReference type="ARBA" id="ARBA00004429"/>
    </source>
</evidence>
<dbReference type="STRING" id="684552.SAMN04489719_2106"/>
<dbReference type="Pfam" id="PF13614">
    <property type="entry name" value="AAA_31"/>
    <property type="match status" value="1"/>
</dbReference>
<dbReference type="InterPro" id="IPR050445">
    <property type="entry name" value="Bact_polysacc_biosynth/exp"/>
</dbReference>
<dbReference type="GO" id="GO:0042802">
    <property type="term" value="F:identical protein binding"/>
    <property type="evidence" value="ECO:0007669"/>
    <property type="project" value="UniProtKB-ARBA"/>
</dbReference>
<dbReference type="InterPro" id="IPR005702">
    <property type="entry name" value="Wzc-like_C"/>
</dbReference>
<gene>
    <name evidence="21" type="ORF">SAMN04489719_2106</name>
</gene>
<feature type="domain" description="Polysaccharide chain length determinant N-terminal" evidence="19">
    <location>
        <begin position="5"/>
        <end position="93"/>
    </location>
</feature>
<comment type="similarity">
    <text evidence="3">Belongs to the CpsD/CapB family.</text>
</comment>
<comment type="similarity">
    <text evidence="2">Belongs to the CpsC/CapA family.</text>
</comment>
<dbReference type="GO" id="GO:0004715">
    <property type="term" value="F:non-membrane spanning protein tyrosine kinase activity"/>
    <property type="evidence" value="ECO:0007669"/>
    <property type="project" value="UniProtKB-EC"/>
</dbReference>
<comment type="subcellular location">
    <subcellularLocation>
        <location evidence="1">Cell inner membrane</location>
        <topology evidence="1">Multi-pass membrane protein</topology>
    </subcellularLocation>
</comment>
<evidence type="ECO:0000256" key="9">
    <source>
        <dbReference type="ARBA" id="ARBA00022692"/>
    </source>
</evidence>
<evidence type="ECO:0000256" key="6">
    <source>
        <dbReference type="ARBA" id="ARBA00022475"/>
    </source>
</evidence>
<dbReference type="Gene3D" id="3.40.50.300">
    <property type="entry name" value="P-loop containing nucleotide triphosphate hydrolases"/>
    <property type="match status" value="1"/>
</dbReference>
<dbReference type="Pfam" id="PF02706">
    <property type="entry name" value="Wzz"/>
    <property type="match status" value="1"/>
</dbReference>
<dbReference type="EC" id="2.7.10.2" evidence="5"/>
<sequence length="488" mass="51505">MGVTLELRDFARLLRKYWALLIVATLLGVGAGWLAALLQPPTYTASTRVFVSVRSGETASDLAQGSSYTESRVASYASLANSQRVLDDVIAQLELGTDYWTLAEHVEATIVPDTTVIDITASDGDAVRAVALADATAASLSTTVSEIESRPGLSSPVQLAVVQAARPPEAPTTPRPALYMTLAGLLGLALAAVIAVLRDALDTRIHAERDLRDITTAPLLGAIGLDPKAKQRPLVMRADPHSMRAESFRALRTSLRFVGIDERARTFVVTSPLPGMAKSTTTANLGLALADAGQRVIVVDADLRKPKIAEYLNLEGSVGLTDVLIGSARLPDVVQQWGDTCLSVLPAGQIPPNPSEMLSSKAMSALLDRLRHDYDCVLVDSPPLLPVTDAAVIAEQVDAALMVVSVRRTKKHQLELALRRLSTVDARVGGIVFTMVPLREAEVYGYGSYGAAASPTPPAAASDEPAARGSEPAESADPAEPVGRSAAS</sequence>
<proteinExistence type="inferred from homology"/>
<organism evidence="21 22">
    <name type="scientific">Agrococcus carbonis</name>
    <dbReference type="NCBI Taxonomy" id="684552"/>
    <lineage>
        <taxon>Bacteria</taxon>
        <taxon>Bacillati</taxon>
        <taxon>Actinomycetota</taxon>
        <taxon>Actinomycetes</taxon>
        <taxon>Micrococcales</taxon>
        <taxon>Microbacteriaceae</taxon>
        <taxon>Agrococcus</taxon>
    </lineage>
</organism>
<evidence type="ECO:0000256" key="16">
    <source>
        <dbReference type="ARBA" id="ARBA00051245"/>
    </source>
</evidence>
<comment type="catalytic activity">
    <reaction evidence="16">
        <text>L-tyrosyl-[protein] + ATP = O-phospho-L-tyrosyl-[protein] + ADP + H(+)</text>
        <dbReference type="Rhea" id="RHEA:10596"/>
        <dbReference type="Rhea" id="RHEA-COMP:10136"/>
        <dbReference type="Rhea" id="RHEA-COMP:20101"/>
        <dbReference type="ChEBI" id="CHEBI:15378"/>
        <dbReference type="ChEBI" id="CHEBI:30616"/>
        <dbReference type="ChEBI" id="CHEBI:46858"/>
        <dbReference type="ChEBI" id="CHEBI:61978"/>
        <dbReference type="ChEBI" id="CHEBI:456216"/>
        <dbReference type="EC" id="2.7.10.2"/>
    </reaction>
</comment>
<keyword evidence="7" id="KW-0997">Cell inner membrane</keyword>